<accession>A0A1H6YTU9</accession>
<evidence type="ECO:0000313" key="6">
    <source>
        <dbReference type="EMBL" id="SEJ40185.1"/>
    </source>
</evidence>
<keyword evidence="7" id="KW-1185">Reference proteome</keyword>
<gene>
    <name evidence="6" type="ORF">SAMN05216201_10853</name>
</gene>
<reference evidence="7" key="1">
    <citation type="submission" date="2016-10" db="EMBL/GenBank/DDBJ databases">
        <authorList>
            <person name="Varghese N."/>
            <person name="Submissions S."/>
        </authorList>
    </citation>
    <scope>NUCLEOTIDE SEQUENCE [LARGE SCALE GENOMIC DNA]</scope>
    <source>
        <strain evidence="7">LMG 25967</strain>
    </source>
</reference>
<evidence type="ECO:0000256" key="5">
    <source>
        <dbReference type="ARBA" id="ARBA00093797"/>
    </source>
</evidence>
<dbReference type="AlphaFoldDB" id="A0A1H6YTU9"/>
<evidence type="ECO:0000256" key="1">
    <source>
        <dbReference type="ARBA" id="ARBA00004514"/>
    </source>
</evidence>
<sequence length="122" mass="14123">MMASQASVIECYQQLLRQSQRMVEFARQGDWTNLVMEKSLYLVELENVTQCERRLGVEGGDKLRRACLLEQILELDAEIRSCLLARRDELGRLIDVSRRQIELGRAYRPELPMGPDFDGGFM</sequence>
<evidence type="ECO:0000256" key="4">
    <source>
        <dbReference type="ARBA" id="ARBA00023186"/>
    </source>
</evidence>
<name>A0A1H6YTU9_9PSED</name>
<organism evidence="6 7">
    <name type="scientific">Pseudomonas linyingensis</name>
    <dbReference type="NCBI Taxonomy" id="915471"/>
    <lineage>
        <taxon>Bacteria</taxon>
        <taxon>Pseudomonadati</taxon>
        <taxon>Pseudomonadota</taxon>
        <taxon>Gammaproteobacteria</taxon>
        <taxon>Pseudomonadales</taxon>
        <taxon>Pseudomonadaceae</taxon>
        <taxon>Pseudomonas</taxon>
    </lineage>
</organism>
<keyword evidence="3" id="KW-1005">Bacterial flagellum biogenesis</keyword>
<keyword evidence="2" id="KW-0963">Cytoplasm</keyword>
<dbReference type="STRING" id="915471.SAMN05216201_10853"/>
<evidence type="ECO:0000313" key="7">
    <source>
        <dbReference type="Proteomes" id="UP000242930"/>
    </source>
</evidence>
<protein>
    <recommendedName>
        <fullName evidence="5">Flagellar protein FliT</fullName>
    </recommendedName>
</protein>
<proteinExistence type="predicted"/>
<dbReference type="Pfam" id="PF05400">
    <property type="entry name" value="FliT"/>
    <property type="match status" value="1"/>
</dbReference>
<keyword evidence="6" id="KW-0966">Cell projection</keyword>
<dbReference type="EMBL" id="FNZE01000008">
    <property type="protein sequence ID" value="SEJ40185.1"/>
    <property type="molecule type" value="Genomic_DNA"/>
</dbReference>
<dbReference type="GO" id="GO:0044781">
    <property type="term" value="P:bacterial-type flagellum organization"/>
    <property type="evidence" value="ECO:0007669"/>
    <property type="project" value="UniProtKB-KW"/>
</dbReference>
<keyword evidence="4" id="KW-0143">Chaperone</keyword>
<evidence type="ECO:0000256" key="3">
    <source>
        <dbReference type="ARBA" id="ARBA00022795"/>
    </source>
</evidence>
<dbReference type="InterPro" id="IPR008622">
    <property type="entry name" value="FliT"/>
</dbReference>
<evidence type="ECO:0000256" key="2">
    <source>
        <dbReference type="ARBA" id="ARBA00022490"/>
    </source>
</evidence>
<dbReference type="RefSeq" id="WP_244517175.1">
    <property type="nucleotide sequence ID" value="NZ_FNZE01000008.1"/>
</dbReference>
<dbReference type="Proteomes" id="UP000242930">
    <property type="component" value="Unassembled WGS sequence"/>
</dbReference>
<comment type="subcellular location">
    <subcellularLocation>
        <location evidence="1">Cytoplasm</location>
        <location evidence="1">Cytosol</location>
    </subcellularLocation>
</comment>
<keyword evidence="6" id="KW-0969">Cilium</keyword>
<dbReference type="Gene3D" id="1.20.58.380">
    <property type="entry name" value="Flagellar protein flit"/>
    <property type="match status" value="1"/>
</dbReference>
<keyword evidence="6" id="KW-0282">Flagellum</keyword>